<keyword evidence="2" id="KW-1185">Reference proteome</keyword>
<sequence>MMKAGPKKSCWERDHSLTGDLQVTLKDGAGTLGELTFTDNSSWIRSRKLRLGLTIAAGLCEGMRIRKAKTEAFTVEDHRGECRLFNFLLIMSKFILWVAWNIFGSGMSNKIWDALIEHAKACVLGGKLCV</sequence>
<gene>
    <name evidence="1" type="ORF">RHMOL_Rhmol02G0226800</name>
</gene>
<dbReference type="Proteomes" id="UP001062846">
    <property type="component" value="Chromosome 2"/>
</dbReference>
<organism evidence="1 2">
    <name type="scientific">Rhododendron molle</name>
    <name type="common">Chinese azalea</name>
    <name type="synonym">Azalea mollis</name>
    <dbReference type="NCBI Taxonomy" id="49168"/>
    <lineage>
        <taxon>Eukaryota</taxon>
        <taxon>Viridiplantae</taxon>
        <taxon>Streptophyta</taxon>
        <taxon>Embryophyta</taxon>
        <taxon>Tracheophyta</taxon>
        <taxon>Spermatophyta</taxon>
        <taxon>Magnoliopsida</taxon>
        <taxon>eudicotyledons</taxon>
        <taxon>Gunneridae</taxon>
        <taxon>Pentapetalae</taxon>
        <taxon>asterids</taxon>
        <taxon>Ericales</taxon>
        <taxon>Ericaceae</taxon>
        <taxon>Ericoideae</taxon>
        <taxon>Rhodoreae</taxon>
        <taxon>Rhododendron</taxon>
    </lineage>
</organism>
<protein>
    <submittedName>
        <fullName evidence="1">Uncharacterized protein</fullName>
    </submittedName>
</protein>
<dbReference type="EMBL" id="CM046389">
    <property type="protein sequence ID" value="KAI8568782.1"/>
    <property type="molecule type" value="Genomic_DNA"/>
</dbReference>
<reference evidence="1" key="1">
    <citation type="submission" date="2022-02" db="EMBL/GenBank/DDBJ databases">
        <title>Plant Genome Project.</title>
        <authorList>
            <person name="Zhang R.-G."/>
        </authorList>
    </citation>
    <scope>NUCLEOTIDE SEQUENCE</scope>
    <source>
        <strain evidence="1">AT1</strain>
    </source>
</reference>
<evidence type="ECO:0000313" key="2">
    <source>
        <dbReference type="Proteomes" id="UP001062846"/>
    </source>
</evidence>
<name>A0ACC0PVU3_RHOML</name>
<comment type="caution">
    <text evidence="1">The sequence shown here is derived from an EMBL/GenBank/DDBJ whole genome shotgun (WGS) entry which is preliminary data.</text>
</comment>
<accession>A0ACC0PVU3</accession>
<evidence type="ECO:0000313" key="1">
    <source>
        <dbReference type="EMBL" id="KAI8568782.1"/>
    </source>
</evidence>
<proteinExistence type="predicted"/>